<accession>A0A0G4F2H8</accession>
<evidence type="ECO:0000256" key="1">
    <source>
        <dbReference type="SAM" id="MobiDB-lite"/>
    </source>
</evidence>
<organism evidence="2">
    <name type="scientific">Chromera velia CCMP2878</name>
    <dbReference type="NCBI Taxonomy" id="1169474"/>
    <lineage>
        <taxon>Eukaryota</taxon>
        <taxon>Sar</taxon>
        <taxon>Alveolata</taxon>
        <taxon>Colpodellida</taxon>
        <taxon>Chromeraceae</taxon>
        <taxon>Chromera</taxon>
    </lineage>
</organism>
<feature type="region of interest" description="Disordered" evidence="1">
    <location>
        <begin position="206"/>
        <end position="225"/>
    </location>
</feature>
<protein>
    <submittedName>
        <fullName evidence="2">Uncharacterized protein</fullName>
    </submittedName>
</protein>
<sequence>MKIKTACLVVACGVTASHGFVPSSSGLPSFSLPRRSRRLLLDGHLVLRAQGDGTAAEEEESFPSSTRRHSAVSSLKALLLAALAASSVAGGRAHSADAAEEGVTEDILKGDVSGYLEDVREAREQFGRIRDVVQSPSPDYSAARQMCRTGAMSQPLPSSVRIMQQVRPSREKDRIRDSVDFFVKKLDAWDQDSLYLLRKQEDWTEQQERNSKFSPSEKEKKKFDERVETWRGEYEEAVLAFDKLIDAQAVLAKLPVPLGL</sequence>
<dbReference type="VEuPathDB" id="CryptoDB:Cvel_14718"/>
<reference evidence="2" key="1">
    <citation type="submission" date="2014-11" db="EMBL/GenBank/DDBJ databases">
        <authorList>
            <person name="Otto D Thomas"/>
            <person name="Naeem Raeece"/>
        </authorList>
    </citation>
    <scope>NUCLEOTIDE SEQUENCE</scope>
</reference>
<dbReference type="AlphaFoldDB" id="A0A0G4F2H8"/>
<evidence type="ECO:0000313" key="2">
    <source>
        <dbReference type="EMBL" id="CEM05749.1"/>
    </source>
</evidence>
<gene>
    <name evidence="2" type="ORF">Cvel_14718</name>
</gene>
<name>A0A0G4F2H8_9ALVE</name>
<dbReference type="EMBL" id="CDMZ01000064">
    <property type="protein sequence ID" value="CEM05749.1"/>
    <property type="molecule type" value="Genomic_DNA"/>
</dbReference>
<proteinExistence type="predicted"/>